<sequence>MPLMTTLSYGCSLGYGGVQRSVIDDDMMQDRDSNLMIMYFCTDRKISLLNGHSLKERELVSPVVSFSLYLSILTSTPRHHTTTSPTRPKCNDPNQTPRDHPVSYK</sequence>
<proteinExistence type="predicted"/>
<evidence type="ECO:0000313" key="3">
    <source>
        <dbReference type="Proteomes" id="UP001590951"/>
    </source>
</evidence>
<comment type="caution">
    <text evidence="2">The sequence shown here is derived from an EMBL/GenBank/DDBJ whole genome shotgun (WGS) entry which is preliminary data.</text>
</comment>
<name>A0ABR4AX74_9LECA</name>
<reference evidence="2 3" key="1">
    <citation type="submission" date="2024-09" db="EMBL/GenBank/DDBJ databases">
        <title>Rethinking Asexuality: The Enigmatic Case of Functional Sexual Genes in Lepraria (Stereocaulaceae).</title>
        <authorList>
            <person name="Doellman M."/>
            <person name="Sun Y."/>
            <person name="Barcenas-Pena A."/>
            <person name="Lumbsch H.T."/>
            <person name="Grewe F."/>
        </authorList>
    </citation>
    <scope>NUCLEOTIDE SEQUENCE [LARGE SCALE GENOMIC DNA]</scope>
    <source>
        <strain evidence="2 3">Grewe 0041</strain>
    </source>
</reference>
<dbReference type="Proteomes" id="UP001590951">
    <property type="component" value="Unassembled WGS sequence"/>
</dbReference>
<feature type="region of interest" description="Disordered" evidence="1">
    <location>
        <begin position="77"/>
        <end position="105"/>
    </location>
</feature>
<evidence type="ECO:0000313" key="2">
    <source>
        <dbReference type="EMBL" id="KAL2049416.1"/>
    </source>
</evidence>
<gene>
    <name evidence="2" type="ORF">ABVK25_010320</name>
</gene>
<organism evidence="2 3">
    <name type="scientific">Lepraria finkii</name>
    <dbReference type="NCBI Taxonomy" id="1340010"/>
    <lineage>
        <taxon>Eukaryota</taxon>
        <taxon>Fungi</taxon>
        <taxon>Dikarya</taxon>
        <taxon>Ascomycota</taxon>
        <taxon>Pezizomycotina</taxon>
        <taxon>Lecanoromycetes</taxon>
        <taxon>OSLEUM clade</taxon>
        <taxon>Lecanoromycetidae</taxon>
        <taxon>Lecanorales</taxon>
        <taxon>Lecanorineae</taxon>
        <taxon>Stereocaulaceae</taxon>
        <taxon>Lepraria</taxon>
    </lineage>
</organism>
<dbReference type="EMBL" id="JBHFEH010000064">
    <property type="protein sequence ID" value="KAL2049416.1"/>
    <property type="molecule type" value="Genomic_DNA"/>
</dbReference>
<protein>
    <submittedName>
        <fullName evidence="2">Uncharacterized protein</fullName>
    </submittedName>
</protein>
<keyword evidence="3" id="KW-1185">Reference proteome</keyword>
<evidence type="ECO:0000256" key="1">
    <source>
        <dbReference type="SAM" id="MobiDB-lite"/>
    </source>
</evidence>
<accession>A0ABR4AX74</accession>